<protein>
    <recommendedName>
        <fullName evidence="3">SWIM-type domain-containing protein</fullName>
    </recommendedName>
</protein>
<accession>A0ABQ8AZZ8</accession>
<evidence type="ECO:0000313" key="2">
    <source>
        <dbReference type="Proteomes" id="UP000824890"/>
    </source>
</evidence>
<gene>
    <name evidence="1" type="ORF">HID58_047632</name>
</gene>
<evidence type="ECO:0008006" key="3">
    <source>
        <dbReference type="Google" id="ProtNLM"/>
    </source>
</evidence>
<evidence type="ECO:0000313" key="1">
    <source>
        <dbReference type="EMBL" id="KAH0898064.1"/>
    </source>
</evidence>
<comment type="caution">
    <text evidence="1">The sequence shown here is derived from an EMBL/GenBank/DDBJ whole genome shotgun (WGS) entry which is preliminary data.</text>
</comment>
<proteinExistence type="predicted"/>
<dbReference type="EMBL" id="JAGKQM010000012">
    <property type="protein sequence ID" value="KAH0898064.1"/>
    <property type="molecule type" value="Genomic_DNA"/>
</dbReference>
<name>A0ABQ8AZZ8_BRANA</name>
<keyword evidence="2" id="KW-1185">Reference proteome</keyword>
<reference evidence="1 2" key="1">
    <citation type="submission" date="2021-05" db="EMBL/GenBank/DDBJ databases">
        <title>Genome Assembly of Synthetic Allotetraploid Brassica napus Reveals Homoeologous Exchanges between Subgenomes.</title>
        <authorList>
            <person name="Davis J.T."/>
        </authorList>
    </citation>
    <scope>NUCLEOTIDE SEQUENCE [LARGE SCALE GENOMIC DNA]</scope>
    <source>
        <strain evidence="2">cv. Da-Ae</strain>
        <tissue evidence="1">Seedling</tissue>
    </source>
</reference>
<organism evidence="1 2">
    <name type="scientific">Brassica napus</name>
    <name type="common">Rape</name>
    <dbReference type="NCBI Taxonomy" id="3708"/>
    <lineage>
        <taxon>Eukaryota</taxon>
        <taxon>Viridiplantae</taxon>
        <taxon>Streptophyta</taxon>
        <taxon>Embryophyta</taxon>
        <taxon>Tracheophyta</taxon>
        <taxon>Spermatophyta</taxon>
        <taxon>Magnoliopsida</taxon>
        <taxon>eudicotyledons</taxon>
        <taxon>Gunneridae</taxon>
        <taxon>Pentapetalae</taxon>
        <taxon>rosids</taxon>
        <taxon>malvids</taxon>
        <taxon>Brassicales</taxon>
        <taxon>Brassicaceae</taxon>
        <taxon>Brassiceae</taxon>
        <taxon>Brassica</taxon>
    </lineage>
</organism>
<dbReference type="Proteomes" id="UP000824890">
    <property type="component" value="Unassembled WGS sequence"/>
</dbReference>
<sequence length="218" mass="25304">MWKLLEQETIIRLEVIVNVDEVKTLALNNDNNSEIELRHENALDYSWLISIEEGARGIQAKILDPYGYIWALSQTKAKNTCKQCYCSSPIHLFDSLCTHPRTLRWIKLDSHTSAYVQELNVSTKLEEVYCYMVVIRWANLIIRFKTKEIEKRVLDAYERLDKVLLRGSFKTRIPLGHRKLGVESVVKLLQTILAKVGYKEGMNDSINTKLVHWIDLLG</sequence>